<keyword evidence="12 17" id="KW-0046">Antibiotic resistance</keyword>
<keyword evidence="10 17" id="KW-1133">Transmembrane helix</keyword>
<keyword evidence="13 17" id="KW-0961">Cell wall biogenesis/degradation</keyword>
<evidence type="ECO:0000256" key="12">
    <source>
        <dbReference type="ARBA" id="ARBA00023251"/>
    </source>
</evidence>
<evidence type="ECO:0000256" key="11">
    <source>
        <dbReference type="ARBA" id="ARBA00023136"/>
    </source>
</evidence>
<evidence type="ECO:0000256" key="7">
    <source>
        <dbReference type="ARBA" id="ARBA00022801"/>
    </source>
</evidence>
<feature type="transmembrane region" description="Helical" evidence="17">
    <location>
        <begin position="177"/>
        <end position="197"/>
    </location>
</feature>
<dbReference type="InterPro" id="IPR003824">
    <property type="entry name" value="UppP"/>
</dbReference>
<evidence type="ECO:0000313" key="18">
    <source>
        <dbReference type="EMBL" id="HIX47014.1"/>
    </source>
</evidence>
<evidence type="ECO:0000256" key="5">
    <source>
        <dbReference type="ARBA" id="ARBA00022475"/>
    </source>
</evidence>
<name>A0A9D1VUC9_9FIRM</name>
<evidence type="ECO:0000256" key="2">
    <source>
        <dbReference type="ARBA" id="ARBA00010621"/>
    </source>
</evidence>
<comment type="similarity">
    <text evidence="2 17">Belongs to the UppP family.</text>
</comment>
<evidence type="ECO:0000256" key="3">
    <source>
        <dbReference type="ARBA" id="ARBA00012374"/>
    </source>
</evidence>
<protein>
    <recommendedName>
        <fullName evidence="4 17">Undecaprenyl-diphosphatase</fullName>
        <ecNumber evidence="3 17">3.6.1.27</ecNumber>
    </recommendedName>
    <alternativeName>
        <fullName evidence="15 17">Bacitracin resistance protein</fullName>
    </alternativeName>
    <alternativeName>
        <fullName evidence="14 17">Undecaprenyl pyrophosphate phosphatase</fullName>
    </alternativeName>
</protein>
<comment type="function">
    <text evidence="17">Catalyzes the dephosphorylation of undecaprenyl diphosphate (UPP). Confers resistance to bacitracin.</text>
</comment>
<evidence type="ECO:0000256" key="8">
    <source>
        <dbReference type="ARBA" id="ARBA00022960"/>
    </source>
</evidence>
<proteinExistence type="inferred from homology"/>
<gene>
    <name evidence="17" type="primary">uppP</name>
    <name evidence="18" type="ORF">H9737_04915</name>
</gene>
<accession>A0A9D1VUC9</accession>
<comment type="miscellaneous">
    <text evidence="17">Bacitracin is thought to be involved in the inhibition of peptidoglycan synthesis by sequestering undecaprenyl diphosphate, thereby reducing the pool of lipid carrier available.</text>
</comment>
<evidence type="ECO:0000256" key="9">
    <source>
        <dbReference type="ARBA" id="ARBA00022984"/>
    </source>
</evidence>
<dbReference type="EC" id="3.6.1.27" evidence="3 17"/>
<dbReference type="GO" id="GO:0005886">
    <property type="term" value="C:plasma membrane"/>
    <property type="evidence" value="ECO:0007669"/>
    <property type="project" value="UniProtKB-SubCell"/>
</dbReference>
<reference evidence="18" key="1">
    <citation type="journal article" date="2021" name="PeerJ">
        <title>Extensive microbial diversity within the chicken gut microbiome revealed by metagenomics and culture.</title>
        <authorList>
            <person name="Gilroy R."/>
            <person name="Ravi A."/>
            <person name="Getino M."/>
            <person name="Pursley I."/>
            <person name="Horton D.L."/>
            <person name="Alikhan N.F."/>
            <person name="Baker D."/>
            <person name="Gharbi K."/>
            <person name="Hall N."/>
            <person name="Watson M."/>
            <person name="Adriaenssens E.M."/>
            <person name="Foster-Nyarko E."/>
            <person name="Jarju S."/>
            <person name="Secka A."/>
            <person name="Antonio M."/>
            <person name="Oren A."/>
            <person name="Chaudhuri R.R."/>
            <person name="La Ragione R."/>
            <person name="Hildebrand F."/>
            <person name="Pallen M.J."/>
        </authorList>
    </citation>
    <scope>NUCLEOTIDE SEQUENCE</scope>
    <source>
        <strain evidence="18">26628</strain>
    </source>
</reference>
<dbReference type="AlphaFoldDB" id="A0A9D1VUC9"/>
<dbReference type="Proteomes" id="UP000824249">
    <property type="component" value="Unassembled WGS sequence"/>
</dbReference>
<dbReference type="HAMAP" id="MF_01006">
    <property type="entry name" value="Undec_diphosphatase"/>
    <property type="match status" value="1"/>
</dbReference>
<evidence type="ECO:0000256" key="16">
    <source>
        <dbReference type="ARBA" id="ARBA00047594"/>
    </source>
</evidence>
<dbReference type="GO" id="GO:0009252">
    <property type="term" value="P:peptidoglycan biosynthetic process"/>
    <property type="evidence" value="ECO:0007669"/>
    <property type="project" value="UniProtKB-KW"/>
</dbReference>
<dbReference type="GO" id="GO:0008360">
    <property type="term" value="P:regulation of cell shape"/>
    <property type="evidence" value="ECO:0007669"/>
    <property type="project" value="UniProtKB-KW"/>
</dbReference>
<evidence type="ECO:0000256" key="15">
    <source>
        <dbReference type="ARBA" id="ARBA00032932"/>
    </source>
</evidence>
<evidence type="ECO:0000256" key="13">
    <source>
        <dbReference type="ARBA" id="ARBA00023316"/>
    </source>
</evidence>
<feature type="transmembrane region" description="Helical" evidence="17">
    <location>
        <begin position="203"/>
        <end position="225"/>
    </location>
</feature>
<feature type="transmembrane region" description="Helical" evidence="17">
    <location>
        <begin position="40"/>
        <end position="61"/>
    </location>
</feature>
<dbReference type="Pfam" id="PF02673">
    <property type="entry name" value="BacA"/>
    <property type="match status" value="1"/>
</dbReference>
<keyword evidence="8 17" id="KW-0133">Cell shape</keyword>
<evidence type="ECO:0000256" key="6">
    <source>
        <dbReference type="ARBA" id="ARBA00022692"/>
    </source>
</evidence>
<feature type="transmembrane region" description="Helical" evidence="17">
    <location>
        <begin position="73"/>
        <end position="92"/>
    </location>
</feature>
<keyword evidence="9 17" id="KW-0573">Peptidoglycan synthesis</keyword>
<keyword evidence="11 17" id="KW-0472">Membrane</keyword>
<evidence type="ECO:0000313" key="19">
    <source>
        <dbReference type="Proteomes" id="UP000824249"/>
    </source>
</evidence>
<evidence type="ECO:0000256" key="17">
    <source>
        <dbReference type="HAMAP-Rule" id="MF_01006"/>
    </source>
</evidence>
<evidence type="ECO:0000256" key="4">
    <source>
        <dbReference type="ARBA" id="ARBA00021581"/>
    </source>
</evidence>
<organism evidence="18 19">
    <name type="scientific">Candidatus Borkfalkia faecigallinarum</name>
    <dbReference type="NCBI Taxonomy" id="2838509"/>
    <lineage>
        <taxon>Bacteria</taxon>
        <taxon>Bacillati</taxon>
        <taxon>Bacillota</taxon>
        <taxon>Clostridia</taxon>
        <taxon>Christensenellales</taxon>
        <taxon>Christensenellaceae</taxon>
        <taxon>Candidatus Borkfalkia</taxon>
    </lineage>
</organism>
<dbReference type="GO" id="GO:0046677">
    <property type="term" value="P:response to antibiotic"/>
    <property type="evidence" value="ECO:0007669"/>
    <property type="project" value="UniProtKB-UniRule"/>
</dbReference>
<evidence type="ECO:0000256" key="10">
    <source>
        <dbReference type="ARBA" id="ARBA00022989"/>
    </source>
</evidence>
<evidence type="ECO:0000256" key="14">
    <source>
        <dbReference type="ARBA" id="ARBA00032707"/>
    </source>
</evidence>
<dbReference type="GO" id="GO:0071555">
    <property type="term" value="P:cell wall organization"/>
    <property type="evidence" value="ECO:0007669"/>
    <property type="project" value="UniProtKB-KW"/>
</dbReference>
<reference evidence="18" key="2">
    <citation type="submission" date="2021-04" db="EMBL/GenBank/DDBJ databases">
        <authorList>
            <person name="Gilroy R."/>
        </authorList>
    </citation>
    <scope>NUCLEOTIDE SEQUENCE</scope>
    <source>
        <strain evidence="18">26628</strain>
    </source>
</reference>
<dbReference type="PANTHER" id="PTHR30622">
    <property type="entry name" value="UNDECAPRENYL-DIPHOSPHATASE"/>
    <property type="match status" value="1"/>
</dbReference>
<evidence type="ECO:0000256" key="1">
    <source>
        <dbReference type="ARBA" id="ARBA00004651"/>
    </source>
</evidence>
<keyword evidence="6 17" id="KW-0812">Transmembrane</keyword>
<dbReference type="PANTHER" id="PTHR30622:SF4">
    <property type="entry name" value="UNDECAPRENYL-DIPHOSPHATASE"/>
    <property type="match status" value="1"/>
</dbReference>
<keyword evidence="5 17" id="KW-1003">Cell membrane</keyword>
<comment type="subcellular location">
    <subcellularLocation>
        <location evidence="1 17">Cell membrane</location>
        <topology evidence="1 17">Multi-pass membrane protein</topology>
    </subcellularLocation>
</comment>
<dbReference type="GO" id="GO:0050380">
    <property type="term" value="F:undecaprenyl-diphosphatase activity"/>
    <property type="evidence" value="ECO:0007669"/>
    <property type="project" value="UniProtKB-UniRule"/>
</dbReference>
<dbReference type="EMBL" id="DXFD01000076">
    <property type="protein sequence ID" value="HIX47014.1"/>
    <property type="molecule type" value="Genomic_DNA"/>
</dbReference>
<feature type="transmembrane region" description="Helical" evidence="17">
    <location>
        <begin position="237"/>
        <end position="257"/>
    </location>
</feature>
<keyword evidence="7 17" id="KW-0378">Hydrolase</keyword>
<comment type="catalytic activity">
    <reaction evidence="16 17">
        <text>di-trans,octa-cis-undecaprenyl diphosphate + H2O = di-trans,octa-cis-undecaprenyl phosphate + phosphate + H(+)</text>
        <dbReference type="Rhea" id="RHEA:28094"/>
        <dbReference type="ChEBI" id="CHEBI:15377"/>
        <dbReference type="ChEBI" id="CHEBI:15378"/>
        <dbReference type="ChEBI" id="CHEBI:43474"/>
        <dbReference type="ChEBI" id="CHEBI:58405"/>
        <dbReference type="ChEBI" id="CHEBI:60392"/>
        <dbReference type="EC" id="3.6.1.27"/>
    </reaction>
</comment>
<sequence>MELWKAAVLGIVQGLTEFLPVSSSGHLLLFERILGVDGGGLFLGVMLHAGTLLAVLGVYARRLWEMFRRARRQLLWLIGATLPAALVGVLLGDAIDRLFFGGEWLWAAFALTSLLLFLTDRKLRAGGASRPLTAGRAFAVGAAQALAVLPGLSRSGVTLAAGTFCGLSREDAADFSFLLSIPVIAGAFAVQLLSALLEDGFVVAVSWQCLAVGALCAAVGGLVSVRAMLRRMRRGGLWPFALYLALLALVLAALRFFC</sequence>
<feature type="transmembrane region" description="Helical" evidence="17">
    <location>
        <begin position="98"/>
        <end position="118"/>
    </location>
</feature>
<comment type="caution">
    <text evidence="18">The sequence shown here is derived from an EMBL/GenBank/DDBJ whole genome shotgun (WGS) entry which is preliminary data.</text>
</comment>